<comment type="caution">
    <text evidence="2">The sequence shown here is derived from an EMBL/GenBank/DDBJ whole genome shotgun (WGS) entry which is preliminary data.</text>
</comment>
<proteinExistence type="predicted"/>
<evidence type="ECO:0000313" key="2">
    <source>
        <dbReference type="EMBL" id="GFQ68594.1"/>
    </source>
</evidence>
<dbReference type="Proteomes" id="UP000887116">
    <property type="component" value="Unassembled WGS sequence"/>
</dbReference>
<accession>A0A8X6F3K9</accession>
<feature type="region of interest" description="Disordered" evidence="1">
    <location>
        <begin position="49"/>
        <end position="69"/>
    </location>
</feature>
<reference evidence="2" key="1">
    <citation type="submission" date="2020-07" db="EMBL/GenBank/DDBJ databases">
        <title>Multicomponent nature underlies the extraordinary mechanical properties of spider dragline silk.</title>
        <authorList>
            <person name="Kono N."/>
            <person name="Nakamura H."/>
            <person name="Mori M."/>
            <person name="Yoshida Y."/>
            <person name="Ohtoshi R."/>
            <person name="Malay A.D."/>
            <person name="Moran D.A.P."/>
            <person name="Tomita M."/>
            <person name="Numata K."/>
            <person name="Arakawa K."/>
        </authorList>
    </citation>
    <scope>NUCLEOTIDE SEQUENCE</scope>
</reference>
<dbReference type="OrthoDB" id="118105at2759"/>
<dbReference type="EMBL" id="BMAO01020603">
    <property type="protein sequence ID" value="GFQ68594.1"/>
    <property type="molecule type" value="Genomic_DNA"/>
</dbReference>
<protein>
    <submittedName>
        <fullName evidence="2">Uncharacterized protein</fullName>
    </submittedName>
</protein>
<dbReference type="AlphaFoldDB" id="A0A8X6F3K9"/>
<evidence type="ECO:0000256" key="1">
    <source>
        <dbReference type="SAM" id="MobiDB-lite"/>
    </source>
</evidence>
<organism evidence="2 3">
    <name type="scientific">Trichonephila clavata</name>
    <name type="common">Joro spider</name>
    <name type="synonym">Nephila clavata</name>
    <dbReference type="NCBI Taxonomy" id="2740835"/>
    <lineage>
        <taxon>Eukaryota</taxon>
        <taxon>Metazoa</taxon>
        <taxon>Ecdysozoa</taxon>
        <taxon>Arthropoda</taxon>
        <taxon>Chelicerata</taxon>
        <taxon>Arachnida</taxon>
        <taxon>Araneae</taxon>
        <taxon>Araneomorphae</taxon>
        <taxon>Entelegynae</taxon>
        <taxon>Araneoidea</taxon>
        <taxon>Nephilidae</taxon>
        <taxon>Trichonephila</taxon>
    </lineage>
</organism>
<name>A0A8X6F3K9_TRICU</name>
<evidence type="ECO:0000313" key="3">
    <source>
        <dbReference type="Proteomes" id="UP000887116"/>
    </source>
</evidence>
<keyword evidence="3" id="KW-1185">Reference proteome</keyword>
<feature type="compositionally biased region" description="Basic and acidic residues" evidence="1">
    <location>
        <begin position="51"/>
        <end position="65"/>
    </location>
</feature>
<gene>
    <name evidence="2" type="ORF">TNCT_498991</name>
</gene>
<sequence length="81" mass="9524">MNFSKLTLKDFRRDISRNFVSSAFVTSRNKRQATSRNVQIKNTKPYVPQKMRLERESSAHEPERSTRRRCAACSTKTIQFV</sequence>